<feature type="transmembrane region" description="Helical" evidence="6">
    <location>
        <begin position="239"/>
        <end position="265"/>
    </location>
</feature>
<evidence type="ECO:0000313" key="8">
    <source>
        <dbReference type="EMBL" id="AFM23535.1"/>
    </source>
</evidence>
<feature type="transmembrane region" description="Helical" evidence="6">
    <location>
        <begin position="335"/>
        <end position="355"/>
    </location>
</feature>
<evidence type="ECO:0000256" key="5">
    <source>
        <dbReference type="ARBA" id="ARBA00023136"/>
    </source>
</evidence>
<protein>
    <submittedName>
        <fullName evidence="8">Sugar phosphate permease</fullName>
    </submittedName>
</protein>
<organism evidence="8 9">
    <name type="scientific">Desulfomonile tiedjei (strain ATCC 49306 / DSM 6799 / DCB-1)</name>
    <dbReference type="NCBI Taxonomy" id="706587"/>
    <lineage>
        <taxon>Bacteria</taxon>
        <taxon>Pseudomonadati</taxon>
        <taxon>Thermodesulfobacteriota</taxon>
        <taxon>Desulfomonilia</taxon>
        <taxon>Desulfomonilales</taxon>
        <taxon>Desulfomonilaceae</taxon>
        <taxon>Desulfomonile</taxon>
    </lineage>
</organism>
<dbReference type="GO" id="GO:0005886">
    <property type="term" value="C:plasma membrane"/>
    <property type="evidence" value="ECO:0007669"/>
    <property type="project" value="UniProtKB-SubCell"/>
</dbReference>
<dbReference type="EMBL" id="CP003360">
    <property type="protein sequence ID" value="AFM23535.1"/>
    <property type="molecule type" value="Genomic_DNA"/>
</dbReference>
<dbReference type="InterPro" id="IPR020846">
    <property type="entry name" value="MFS_dom"/>
</dbReference>
<dbReference type="PROSITE" id="PS50850">
    <property type="entry name" value="MFS"/>
    <property type="match status" value="1"/>
</dbReference>
<keyword evidence="9" id="KW-1185">Reference proteome</keyword>
<dbReference type="HOGENOM" id="CLU_001265_5_1_7"/>
<dbReference type="STRING" id="706587.Desti_0811"/>
<dbReference type="eggNOG" id="COG2271">
    <property type="taxonomic scope" value="Bacteria"/>
</dbReference>
<evidence type="ECO:0000256" key="6">
    <source>
        <dbReference type="SAM" id="Phobius"/>
    </source>
</evidence>
<dbReference type="InterPro" id="IPR000849">
    <property type="entry name" value="Sugar_P_transporter"/>
</dbReference>
<dbReference type="InterPro" id="IPR036259">
    <property type="entry name" value="MFS_trans_sf"/>
</dbReference>
<dbReference type="PANTHER" id="PTHR11662">
    <property type="entry name" value="SOLUTE CARRIER FAMILY 17"/>
    <property type="match status" value="1"/>
</dbReference>
<keyword evidence="2" id="KW-1003">Cell membrane</keyword>
<dbReference type="Gene3D" id="1.20.1250.20">
    <property type="entry name" value="MFS general substrate transporter like domains"/>
    <property type="match status" value="2"/>
</dbReference>
<feature type="transmembrane region" description="Helical" evidence="6">
    <location>
        <begin position="84"/>
        <end position="103"/>
    </location>
</feature>
<reference evidence="9" key="1">
    <citation type="submission" date="2012-06" db="EMBL/GenBank/DDBJ databases">
        <title>Complete sequence of chromosome of Desulfomonile tiedjei DSM 6799.</title>
        <authorList>
            <person name="Lucas S."/>
            <person name="Copeland A."/>
            <person name="Lapidus A."/>
            <person name="Glavina del Rio T."/>
            <person name="Dalin E."/>
            <person name="Tice H."/>
            <person name="Bruce D."/>
            <person name="Goodwin L."/>
            <person name="Pitluck S."/>
            <person name="Peters L."/>
            <person name="Ovchinnikova G."/>
            <person name="Zeytun A."/>
            <person name="Lu M."/>
            <person name="Kyrpides N."/>
            <person name="Mavromatis K."/>
            <person name="Ivanova N."/>
            <person name="Brettin T."/>
            <person name="Detter J.C."/>
            <person name="Han C."/>
            <person name="Larimer F."/>
            <person name="Land M."/>
            <person name="Hauser L."/>
            <person name="Markowitz V."/>
            <person name="Cheng J.-F."/>
            <person name="Hugenholtz P."/>
            <person name="Woyke T."/>
            <person name="Wu D."/>
            <person name="Spring S."/>
            <person name="Schroeder M."/>
            <person name="Brambilla E."/>
            <person name="Klenk H.-P."/>
            <person name="Eisen J.A."/>
        </authorList>
    </citation>
    <scope>NUCLEOTIDE SEQUENCE [LARGE SCALE GENOMIC DNA]</scope>
    <source>
        <strain evidence="9">ATCC 49306 / DSM 6799 / DCB-1</strain>
    </source>
</reference>
<feature type="transmembrane region" description="Helical" evidence="6">
    <location>
        <begin position="147"/>
        <end position="166"/>
    </location>
</feature>
<evidence type="ECO:0000256" key="3">
    <source>
        <dbReference type="ARBA" id="ARBA00022692"/>
    </source>
</evidence>
<evidence type="ECO:0000256" key="4">
    <source>
        <dbReference type="ARBA" id="ARBA00022989"/>
    </source>
</evidence>
<evidence type="ECO:0000256" key="2">
    <source>
        <dbReference type="ARBA" id="ARBA00022475"/>
    </source>
</evidence>
<evidence type="ECO:0000256" key="1">
    <source>
        <dbReference type="ARBA" id="ARBA00004651"/>
    </source>
</evidence>
<dbReference type="PIRSF" id="PIRSF002808">
    <property type="entry name" value="Hexose_phosphate_transp"/>
    <property type="match status" value="1"/>
</dbReference>
<feature type="transmembrane region" description="Helical" evidence="6">
    <location>
        <begin position="48"/>
        <end position="72"/>
    </location>
</feature>
<keyword evidence="3 6" id="KW-0812">Transmembrane</keyword>
<dbReference type="Proteomes" id="UP000006055">
    <property type="component" value="Chromosome"/>
</dbReference>
<keyword evidence="4 6" id="KW-1133">Transmembrane helix</keyword>
<sequence length="440" mass="49113">MNESIKGAWGYRHVILAIVWLLYLINYFDRISVLTFLPYIQKDLSLNAIQLGWLASIFFFGYSLAQFLAGYLADRIGPKKTMNIAIWVFTIITGLTGLVRNYWQFIFLRLGLAVGEGQHFAPAIRMIANWFPRAEKGRANGFFSTTWAVAPAVVPIAVTQIAAVFFDGAWRPVFFALAVPGFIGAFLLWRYVNDSPKVMYERGKVTKEEYDLIVSSVDVEATEHGKTYSAKVFLTDIQFYLYTAGLVMVLMIYWGMTTWISTFLVKQHGMNLKTMGFYASLPYIVAFFSMFIGGWAADKWFEGKPKVVTVISFLGCIPTLYFIGQVPKGDTNMLLLWLAVGGFFVNLSWGMMYSFPGWRYPKELVGRAVGVSNGVGQFGAFLSPLVAAYLVVELPDKSFDFGGVFIFWSLLAIVGAVAISFLKEESILAQTAGAKEATAA</sequence>
<keyword evidence="5 6" id="KW-0472">Membrane</keyword>
<gene>
    <name evidence="8" type="ordered locus">Desti_0811</name>
</gene>
<evidence type="ECO:0000313" key="9">
    <source>
        <dbReference type="Proteomes" id="UP000006055"/>
    </source>
</evidence>
<dbReference type="KEGG" id="dti:Desti_0811"/>
<accession>I4C1U4</accession>
<feature type="transmembrane region" description="Helical" evidence="6">
    <location>
        <begin position="173"/>
        <end position="192"/>
    </location>
</feature>
<feature type="transmembrane region" description="Helical" evidence="6">
    <location>
        <begin position="307"/>
        <end position="323"/>
    </location>
</feature>
<feature type="domain" description="Major facilitator superfamily (MFS) profile" evidence="7">
    <location>
        <begin position="15"/>
        <end position="427"/>
    </location>
</feature>
<dbReference type="CDD" id="cd17319">
    <property type="entry name" value="MFS_ExuT_GudP_like"/>
    <property type="match status" value="1"/>
</dbReference>
<evidence type="ECO:0000259" key="7">
    <source>
        <dbReference type="PROSITE" id="PS50850"/>
    </source>
</evidence>
<dbReference type="SUPFAM" id="SSF103473">
    <property type="entry name" value="MFS general substrate transporter"/>
    <property type="match status" value="1"/>
</dbReference>
<comment type="subcellular location">
    <subcellularLocation>
        <location evidence="1">Cell membrane</location>
        <topology evidence="1">Multi-pass membrane protein</topology>
    </subcellularLocation>
</comment>
<feature type="transmembrane region" description="Helical" evidence="6">
    <location>
        <begin position="277"/>
        <end position="295"/>
    </location>
</feature>
<feature type="transmembrane region" description="Helical" evidence="6">
    <location>
        <begin position="9"/>
        <end position="28"/>
    </location>
</feature>
<feature type="transmembrane region" description="Helical" evidence="6">
    <location>
        <begin position="404"/>
        <end position="422"/>
    </location>
</feature>
<dbReference type="OrthoDB" id="9812221at2"/>
<dbReference type="PANTHER" id="PTHR11662:SF399">
    <property type="entry name" value="FI19708P1-RELATED"/>
    <property type="match status" value="1"/>
</dbReference>
<dbReference type="InterPro" id="IPR011701">
    <property type="entry name" value="MFS"/>
</dbReference>
<dbReference type="GO" id="GO:0022857">
    <property type="term" value="F:transmembrane transporter activity"/>
    <property type="evidence" value="ECO:0007669"/>
    <property type="project" value="InterPro"/>
</dbReference>
<feature type="transmembrane region" description="Helical" evidence="6">
    <location>
        <begin position="375"/>
        <end position="392"/>
    </location>
</feature>
<dbReference type="AlphaFoldDB" id="I4C1U4"/>
<proteinExistence type="predicted"/>
<dbReference type="Pfam" id="PF07690">
    <property type="entry name" value="MFS_1"/>
    <property type="match status" value="1"/>
</dbReference>
<dbReference type="RefSeq" id="WP_014808691.1">
    <property type="nucleotide sequence ID" value="NC_018025.1"/>
</dbReference>
<name>I4C1U4_DESTA</name>
<dbReference type="InterPro" id="IPR050382">
    <property type="entry name" value="MFS_Na/Anion_cotransporter"/>
</dbReference>